<accession>A0AB34KGL9</accession>
<dbReference type="GO" id="GO:0016604">
    <property type="term" value="C:nuclear body"/>
    <property type="evidence" value="ECO:0007669"/>
    <property type="project" value="TreeGrafter"/>
</dbReference>
<evidence type="ECO:0000256" key="3">
    <source>
        <dbReference type="ARBA" id="ARBA00022741"/>
    </source>
</evidence>
<dbReference type="RefSeq" id="XP_069226996.1">
    <property type="nucleotide sequence ID" value="XM_069375742.1"/>
</dbReference>
<organism evidence="13 14">
    <name type="scientific">Cladosporium halotolerans</name>
    <dbReference type="NCBI Taxonomy" id="1052096"/>
    <lineage>
        <taxon>Eukaryota</taxon>
        <taxon>Fungi</taxon>
        <taxon>Dikarya</taxon>
        <taxon>Ascomycota</taxon>
        <taxon>Pezizomycotina</taxon>
        <taxon>Dothideomycetes</taxon>
        <taxon>Dothideomycetidae</taxon>
        <taxon>Cladosporiales</taxon>
        <taxon>Cladosporiaceae</taxon>
        <taxon>Cladosporium</taxon>
    </lineage>
</organism>
<feature type="region of interest" description="Disordered" evidence="8">
    <location>
        <begin position="1043"/>
        <end position="1083"/>
    </location>
</feature>
<evidence type="ECO:0000259" key="12">
    <source>
        <dbReference type="Pfam" id="PF23576"/>
    </source>
</evidence>
<keyword evidence="4" id="KW-0378">Hydrolase</keyword>
<dbReference type="CDD" id="cd18808">
    <property type="entry name" value="SF1_C_Upf1"/>
    <property type="match status" value="1"/>
</dbReference>
<proteinExistence type="inferred from homology"/>
<comment type="similarity">
    <text evidence="2">Belongs to the DNA2/NAM7 helicase family.</text>
</comment>
<evidence type="ECO:0000256" key="6">
    <source>
        <dbReference type="ARBA" id="ARBA00022840"/>
    </source>
</evidence>
<feature type="compositionally biased region" description="Basic and acidic residues" evidence="8">
    <location>
        <begin position="1972"/>
        <end position="1988"/>
    </location>
</feature>
<dbReference type="InterPro" id="IPR041679">
    <property type="entry name" value="DNA2/NAM7-like_C"/>
</dbReference>
<dbReference type="InterPro" id="IPR045055">
    <property type="entry name" value="DNA2/NAM7-like"/>
</dbReference>
<dbReference type="InterPro" id="IPR047187">
    <property type="entry name" value="SF1_C_Upf1"/>
</dbReference>
<dbReference type="FunFam" id="3.40.50.300:FF:000326">
    <property type="entry name" value="P-loop containing nucleoside triphosphate hydrolase"/>
    <property type="match status" value="1"/>
</dbReference>
<evidence type="ECO:0000256" key="4">
    <source>
        <dbReference type="ARBA" id="ARBA00022801"/>
    </source>
</evidence>
<evidence type="ECO:0000259" key="11">
    <source>
        <dbReference type="Pfam" id="PF13087"/>
    </source>
</evidence>
<dbReference type="Pfam" id="PF12726">
    <property type="entry name" value="SEN1_N"/>
    <property type="match status" value="1"/>
</dbReference>
<dbReference type="InterPro" id="IPR056474">
    <property type="entry name" value="SEN1_barrel"/>
</dbReference>
<evidence type="ECO:0000256" key="1">
    <source>
        <dbReference type="ARBA" id="ARBA00004123"/>
    </source>
</evidence>
<dbReference type="GO" id="GO:0005524">
    <property type="term" value="F:ATP binding"/>
    <property type="evidence" value="ECO:0007669"/>
    <property type="project" value="UniProtKB-KW"/>
</dbReference>
<evidence type="ECO:0000259" key="10">
    <source>
        <dbReference type="Pfam" id="PF13086"/>
    </source>
</evidence>
<reference evidence="13 14" key="1">
    <citation type="journal article" date="2020" name="Microbiol. Resour. Announc.">
        <title>Draft Genome Sequence of a Cladosporium Species Isolated from the Mesophotic Ascidian Didemnum maculosum.</title>
        <authorList>
            <person name="Gioti A."/>
            <person name="Siaperas R."/>
            <person name="Nikolaivits E."/>
            <person name="Le Goff G."/>
            <person name="Ouazzani J."/>
            <person name="Kotoulas G."/>
            <person name="Topakas E."/>
        </authorList>
    </citation>
    <scope>NUCLEOTIDE SEQUENCE [LARGE SCALE GENOMIC DNA]</scope>
    <source>
        <strain evidence="13 14">TM138-S3</strain>
    </source>
</reference>
<feature type="compositionally biased region" description="Polar residues" evidence="8">
    <location>
        <begin position="1853"/>
        <end position="1864"/>
    </location>
</feature>
<evidence type="ECO:0000256" key="5">
    <source>
        <dbReference type="ARBA" id="ARBA00022806"/>
    </source>
</evidence>
<dbReference type="EMBL" id="JAAQHG020000031">
    <property type="protein sequence ID" value="KAL1583890.1"/>
    <property type="molecule type" value="Genomic_DNA"/>
</dbReference>
<dbReference type="GO" id="GO:0016787">
    <property type="term" value="F:hydrolase activity"/>
    <property type="evidence" value="ECO:0007669"/>
    <property type="project" value="UniProtKB-KW"/>
</dbReference>
<keyword evidence="6" id="KW-0067">ATP-binding</keyword>
<dbReference type="GO" id="GO:0006369">
    <property type="term" value="P:termination of RNA polymerase II transcription"/>
    <property type="evidence" value="ECO:0007669"/>
    <property type="project" value="TreeGrafter"/>
</dbReference>
<dbReference type="Pfam" id="PF13087">
    <property type="entry name" value="AAA_12"/>
    <property type="match status" value="1"/>
</dbReference>
<feature type="region of interest" description="Disordered" evidence="8">
    <location>
        <begin position="862"/>
        <end position="909"/>
    </location>
</feature>
<dbReference type="PANTHER" id="PTHR10887">
    <property type="entry name" value="DNA2/NAM7 HELICASE FAMILY"/>
    <property type="match status" value="1"/>
</dbReference>
<evidence type="ECO:0000256" key="8">
    <source>
        <dbReference type="SAM" id="MobiDB-lite"/>
    </source>
</evidence>
<dbReference type="SUPFAM" id="SSF52540">
    <property type="entry name" value="P-loop containing nucleoside triphosphate hydrolases"/>
    <property type="match status" value="1"/>
</dbReference>
<evidence type="ECO:0000313" key="13">
    <source>
        <dbReference type="EMBL" id="KAL1583890.1"/>
    </source>
</evidence>
<keyword evidence="7" id="KW-0539">Nucleus</keyword>
<keyword evidence="3" id="KW-0547">Nucleotide-binding</keyword>
<feature type="region of interest" description="Disordered" evidence="8">
    <location>
        <begin position="951"/>
        <end position="970"/>
    </location>
</feature>
<evidence type="ECO:0000256" key="7">
    <source>
        <dbReference type="ARBA" id="ARBA00023242"/>
    </source>
</evidence>
<comment type="subcellular location">
    <subcellularLocation>
        <location evidence="1">Nucleus</location>
    </subcellularLocation>
</comment>
<feature type="compositionally biased region" description="Polar residues" evidence="8">
    <location>
        <begin position="1872"/>
        <end position="1882"/>
    </location>
</feature>
<name>A0AB34KGL9_9PEZI</name>
<feature type="domain" description="DNA2/NAM7 helicase helicase" evidence="10">
    <location>
        <begin position="1306"/>
        <end position="1594"/>
    </location>
</feature>
<gene>
    <name evidence="13" type="ORF">WHR41_07137</name>
</gene>
<feature type="compositionally biased region" description="Basic and acidic residues" evidence="8">
    <location>
        <begin position="1930"/>
        <end position="1941"/>
    </location>
</feature>
<dbReference type="PANTHER" id="PTHR10887:SF495">
    <property type="entry name" value="HELICASE SENATAXIN ISOFORM X1-RELATED"/>
    <property type="match status" value="1"/>
</dbReference>
<dbReference type="InterPro" id="IPR041677">
    <property type="entry name" value="DNA2/NAM7_AAA_11"/>
</dbReference>
<keyword evidence="5" id="KW-0347">Helicase</keyword>
<feature type="region of interest" description="Disordered" evidence="8">
    <location>
        <begin position="1850"/>
        <end position="2015"/>
    </location>
</feature>
<dbReference type="Pfam" id="PF23576">
    <property type="entry name" value="SEN1_barrel"/>
    <property type="match status" value="1"/>
</dbReference>
<evidence type="ECO:0000256" key="2">
    <source>
        <dbReference type="ARBA" id="ARBA00007913"/>
    </source>
</evidence>
<sequence length="2015" mass="224772">MAELVQKIQDITSLDEKVHWFCPRHGSDDGELYYDEDIQGIPSSEIKDEETRQSKVEEAQSRTSRVLDACTILAFDGGEAQVYQQQFKDSLRKQLIRCDICIRVYHRSRSQLKTSLESEYDTDEVEQFMRRFDEMNIERIGAGLDSAKAMLHDLPPEQRNIAAAGDVGMYALFEALNCLPFLKDEDALSQHFDKPFQLVQSKKKIKLPNYAPGMAFFLFSSNADRSAWAIKNFSGIKRPLSGAEFEYGVKPALDQALPRMHVAFLDIKLLPVFWTGMKIILQKLTKDTITNHLRALDVNLYTTALDHFAVDGDHFDDLTASFKLLLELSPNDFWDAFGACTPQQMVEQFFKSPTLEKVMRITDDKEPLNLDEKLAWLPPFIKSIKPTNLVPPVRALLDQLIKRCQSDVYSRYTRSTTWRHGLRCLLEALRSIKTNVKEGPVLTHMAELVAKEHTKLIMHELEGIEDRDEMRIDITLGLCLAIVKDVLAIDVQSLHADRSHILLQKGLDHELGISSLDTWRMTMRAVQPGHAALPTAILSGIQGLLPLETFASRQVQAAPRQAQDWNLALNRVITMTADDFLDRLQAFSPDQLVEMYREQEGANGILSLLFNGDDRLQHPAMNLLKTLSGEDGRRDSLMHVLKLAPSTTLQGIISAVRAIARAKAFTPSMRTLKICSDLYSCLCDSSDGILRSGRTLEDRDLRALESFWQLTWMTLNVIFEQTEPWSNLGYEKELMQDFCRETMDFADFAFDQFSVIANTLKTTLNTDSQESDKRLLGWPKSTFTSITKWLRLRDDYLVDKAVNLTTKMLLRLEEVGIEIAEDAAQSLDNVINNRTKTKLSMNQKAKISRAFEKHLGTASGPEIVDVDAPQQPLKQSSLQKWASGRDSRDSSRSSTPIEPTKAKRPGAIDLDAWGKSAAKSKLSSAPTAAEVKKLNASASVTADQWKKRQELAGKKAVGATTVRPTPTRDSQNDFLAKRKQAKEEADRAKAAALAKAKGIGAGSGVSGLGDMGKDHTLKGQNVMVSSDEESESDDELDNELFGSKTKEKKPVHRGPAFVDPNSVTGQKAEAKRGPTRIQRTQRSLKDMRARLAPDLGPLHRVILRWEFFHEGDYPPGSNEHQFRQLSDSFLDPTTYQETFQPLLTLEAWQGMVKAREEESSKPYEIKVINRSNVDQFIEISSSVSHVDNRDLKLQEGDIVLLSTSKKPAEDEKAPHCLARIYRVKRQKAHNEIVYQLTGGTLGPSLTPGVFVHGVKIQSITPLEREYGALQGLQYYDLCNQIIKAKPSPRINYSEKQIGNLQDIYNVNRAQSEAINAALDNEGFSLIQGPPGSGKTKTIVAIVGGLLSSTLGSSAGTTRIAVPGQRNGDIGGASRKLLVCAPSNAAVDELVMRLKAGVKTKNGKNYPLNVVRIGRSDAINAQVRDVTMEELVSKHLGNSDKDQNMRQKNAELYKEHEKVSAELRDLYSKRDSGEVKGNERSELDNAIVAVRRKKNDLGIRIDNSKDQERQAGRENELNRKKAQQAVLDNAHVICATLSGSGHDMFQSLNIEFETVIIDEAAQCVEMSSLIPLKYGCVKCIMVGDPKQLPPTVFSKEAARFQYEQSLFVRMQNNFANEVHLLDTQYRMHPDISLFPSRTFYDGLLKDGEGMAGLRVQPWHKSALLAPYRFFDVKGQHSAAPKGHSLINLAEIDVAMALYSRLRTDFKGYDFTGRVGIITPYKSQLRALKDRFASRFGNDVEDVVEFNTTDAYQGRESEIIIFSCVRASPAGGIGFLQDIRRMNVGLTRAKSSLWVLGNSESLVRGRYWKMLVEDAQARDNYTTGNVLGMLQKPSSAFPASDLNTKSMADIDSHKSQMQVGKQSRTPSEPPSRHSPAQNGASSETHATRPSPLAVQHEGSESTKMEGVTYRFQDRIANNKKRPASESGSDGAVRPRVEPSKPSEDVEMADADPAVPSAKMPAQLDGTVSRGETPLSDKEKADTRERGEGTTKRAPAVPPPAPVRRKKQAANPFLERKR</sequence>
<feature type="domain" description="DNA2/NAM7 helicase-like C-terminal" evidence="11">
    <location>
        <begin position="1601"/>
        <end position="1797"/>
    </location>
</feature>
<evidence type="ECO:0000313" key="14">
    <source>
        <dbReference type="Proteomes" id="UP000803884"/>
    </source>
</evidence>
<feature type="domain" description="Helicase Sen1 N-terminal" evidence="9">
    <location>
        <begin position="88"/>
        <end position="802"/>
    </location>
</feature>
<dbReference type="Gene3D" id="3.40.50.300">
    <property type="entry name" value="P-loop containing nucleotide triphosphate hydrolases"/>
    <property type="match status" value="2"/>
</dbReference>
<dbReference type="InterPro" id="IPR024481">
    <property type="entry name" value="Helicase_Sen1_N"/>
</dbReference>
<dbReference type="Pfam" id="PF13086">
    <property type="entry name" value="AAA_11"/>
    <property type="match status" value="1"/>
</dbReference>
<dbReference type="FunFam" id="3.40.50.300:FF:001152">
    <property type="entry name" value="tRNA-splicing endonuclease, putative"/>
    <property type="match status" value="1"/>
</dbReference>
<evidence type="ECO:0000259" key="9">
    <source>
        <dbReference type="Pfam" id="PF12726"/>
    </source>
</evidence>
<protein>
    <submittedName>
        <fullName evidence="13">Uncharacterized protein</fullName>
    </submittedName>
</protein>
<comment type="caution">
    <text evidence="13">The sequence shown here is derived from an EMBL/GenBank/DDBJ whole genome shotgun (WGS) entry which is preliminary data.</text>
</comment>
<feature type="domain" description="Helicase SEN1 beta-barrel" evidence="12">
    <location>
        <begin position="1158"/>
        <end position="1256"/>
    </location>
</feature>
<keyword evidence="14" id="KW-1185">Reference proteome</keyword>
<dbReference type="GeneID" id="96008580"/>
<dbReference type="CDD" id="cd18042">
    <property type="entry name" value="DEXXQc_SETX"/>
    <property type="match status" value="1"/>
</dbReference>
<dbReference type="GO" id="GO:0001147">
    <property type="term" value="F:transcription termination site sequence-specific DNA binding"/>
    <property type="evidence" value="ECO:0007669"/>
    <property type="project" value="TreeGrafter"/>
</dbReference>
<dbReference type="InterPro" id="IPR027417">
    <property type="entry name" value="P-loop_NTPase"/>
</dbReference>
<dbReference type="GO" id="GO:0004386">
    <property type="term" value="F:helicase activity"/>
    <property type="evidence" value="ECO:0007669"/>
    <property type="project" value="UniProtKB-KW"/>
</dbReference>
<dbReference type="Proteomes" id="UP000803884">
    <property type="component" value="Unassembled WGS sequence"/>
</dbReference>
<dbReference type="GO" id="GO:0005694">
    <property type="term" value="C:chromosome"/>
    <property type="evidence" value="ECO:0007669"/>
    <property type="project" value="UniProtKB-ARBA"/>
</dbReference>